<keyword evidence="6" id="KW-1185">Reference proteome</keyword>
<proteinExistence type="predicted"/>
<feature type="domain" description="HTH tetR-type" evidence="4">
    <location>
        <begin position="15"/>
        <end position="51"/>
    </location>
</feature>
<evidence type="ECO:0000313" key="5">
    <source>
        <dbReference type="EMBL" id="SFL09188.1"/>
    </source>
</evidence>
<keyword evidence="3" id="KW-0804">Transcription</keyword>
<dbReference type="EMBL" id="FOSK01000016">
    <property type="protein sequence ID" value="SFL09188.1"/>
    <property type="molecule type" value="Genomic_DNA"/>
</dbReference>
<dbReference type="Proteomes" id="UP000199598">
    <property type="component" value="Unassembled WGS sequence"/>
</dbReference>
<keyword evidence="1" id="KW-0805">Transcription regulation</keyword>
<name>A0A1I4ETZ7_9HYPH</name>
<evidence type="ECO:0000256" key="1">
    <source>
        <dbReference type="ARBA" id="ARBA00023015"/>
    </source>
</evidence>
<dbReference type="InterPro" id="IPR001647">
    <property type="entry name" value="HTH_TetR"/>
</dbReference>
<sequence length="174" mass="19092">MTDLEHSICTGLEGVFAARGFTAPGVAELKRGSNVSLRTLYKYFPSKEHMIIGALEVRNQRYLSFLSEAATQSPDDPLEGILRTIEHWMANNAPHGCMDQAALAAYPDSALVRECVTRHKQQTKDQLAALLGLETNAGELFMIHEGIVSTYPLHGSTVFTWAKSAIQSLTQKAT</sequence>
<dbReference type="Pfam" id="PF00440">
    <property type="entry name" value="TetR_N"/>
    <property type="match status" value="1"/>
</dbReference>
<dbReference type="PANTHER" id="PTHR47506:SF1">
    <property type="entry name" value="HTH-TYPE TRANSCRIPTIONAL REGULATOR YJDC"/>
    <property type="match status" value="1"/>
</dbReference>
<evidence type="ECO:0000256" key="2">
    <source>
        <dbReference type="ARBA" id="ARBA00023125"/>
    </source>
</evidence>
<dbReference type="InterPro" id="IPR009057">
    <property type="entry name" value="Homeodomain-like_sf"/>
</dbReference>
<keyword evidence="2" id="KW-0238">DNA-binding</keyword>
<organism evidence="5 6">
    <name type="scientific">Pseudovibrio ascidiaceicola</name>
    <dbReference type="NCBI Taxonomy" id="285279"/>
    <lineage>
        <taxon>Bacteria</taxon>
        <taxon>Pseudomonadati</taxon>
        <taxon>Pseudomonadota</taxon>
        <taxon>Alphaproteobacteria</taxon>
        <taxon>Hyphomicrobiales</taxon>
        <taxon>Stappiaceae</taxon>
        <taxon>Pseudovibrio</taxon>
    </lineage>
</organism>
<comment type="caution">
    <text evidence="5">The sequence shown here is derived from an EMBL/GenBank/DDBJ whole genome shotgun (WGS) entry which is preliminary data.</text>
</comment>
<evidence type="ECO:0000256" key="3">
    <source>
        <dbReference type="ARBA" id="ARBA00023163"/>
    </source>
</evidence>
<dbReference type="Gene3D" id="1.10.357.10">
    <property type="entry name" value="Tetracycline Repressor, domain 2"/>
    <property type="match status" value="1"/>
</dbReference>
<dbReference type="RefSeq" id="WP_093523404.1">
    <property type="nucleotide sequence ID" value="NZ_FOSK01000016.1"/>
</dbReference>
<reference evidence="5 6" key="1">
    <citation type="submission" date="2016-10" db="EMBL/GenBank/DDBJ databases">
        <authorList>
            <person name="Varghese N."/>
            <person name="Submissions S."/>
        </authorList>
    </citation>
    <scope>NUCLEOTIDE SEQUENCE [LARGE SCALE GENOMIC DNA]</scope>
    <source>
        <strain evidence="5 6">DSM 16392</strain>
    </source>
</reference>
<evidence type="ECO:0000313" key="6">
    <source>
        <dbReference type="Proteomes" id="UP000199598"/>
    </source>
</evidence>
<dbReference type="SUPFAM" id="SSF46689">
    <property type="entry name" value="Homeodomain-like"/>
    <property type="match status" value="1"/>
</dbReference>
<evidence type="ECO:0000259" key="4">
    <source>
        <dbReference type="Pfam" id="PF00440"/>
    </source>
</evidence>
<dbReference type="PANTHER" id="PTHR47506">
    <property type="entry name" value="TRANSCRIPTIONAL REGULATORY PROTEIN"/>
    <property type="match status" value="1"/>
</dbReference>
<protein>
    <submittedName>
        <fullName evidence="5">Transcriptional regulator, TetR family</fullName>
    </submittedName>
</protein>
<gene>
    <name evidence="5" type="ORF">SAMN04488518_11671</name>
</gene>
<accession>A0A1I4ETZ7</accession>